<feature type="domain" description="ABC transmembrane type-1" evidence="8">
    <location>
        <begin position="320"/>
        <end position="514"/>
    </location>
</feature>
<comment type="subcellular location">
    <subcellularLocation>
        <location evidence="1 7">Cell membrane</location>
        <topology evidence="1 7">Multi-pass membrane protein</topology>
    </subcellularLocation>
</comment>
<evidence type="ECO:0000313" key="10">
    <source>
        <dbReference type="Proteomes" id="UP001629953"/>
    </source>
</evidence>
<keyword evidence="6 7" id="KW-0472">Membrane</keyword>
<evidence type="ECO:0000259" key="8">
    <source>
        <dbReference type="PROSITE" id="PS50928"/>
    </source>
</evidence>
<keyword evidence="10" id="KW-1185">Reference proteome</keyword>
<sequence>MARRSQSIIFSGLAILVGGGLISLTLVLAVWGLWQAGDGIQLAQFSDPYLWHILWFSSYQALISASLSLLIGTWLGRCLFYLKATGTHWWLDLASVCFVAPVILVVLGVVGAFGHNGIWSRLLGQHLSIYGLSGIFAAHLFLNIPLFIRHSYLLWQGIAVTQWQQAQQLGMSSWQRWRYLEWPLLRAALLNSFVVVFLLCFGSFTIVLALGGGPAYTTLEVAIYQALKYDFEPAFALACALLQLVIALGLSGIFSRRSASTPPSSVNNYRPSIGYPMRQLMRGSLLVGGGFFLSVIMGIFTALWPFHWRYIAWSALAQATTTSLVIAGLSWLCCVVMLSALSWLLRQSWHNARLKWLAGLSSFWASALLFVPPMVVSTGLFFWMWQRGYQGYLWPLVALVNAMMALPFASRFLQPALWQLDDNYRHLLNELALTPYQAWRVVYLPVLARPIALASAFALVLSLGDMGVVALLGDVDLLTLPLLIYQQLGHYQFASASMSGLWLLLLCIAIFVVMRRLGEKMRTVC</sequence>
<feature type="transmembrane region" description="Helical" evidence="7">
    <location>
        <begin position="493"/>
        <end position="513"/>
    </location>
</feature>
<evidence type="ECO:0000256" key="6">
    <source>
        <dbReference type="ARBA" id="ARBA00023136"/>
    </source>
</evidence>
<feature type="transmembrane region" description="Helical" evidence="7">
    <location>
        <begin position="54"/>
        <end position="77"/>
    </location>
</feature>
<dbReference type="InterPro" id="IPR035906">
    <property type="entry name" value="MetI-like_sf"/>
</dbReference>
<proteinExistence type="inferred from homology"/>
<dbReference type="Gene3D" id="1.10.3720.10">
    <property type="entry name" value="MetI-like"/>
    <property type="match status" value="2"/>
</dbReference>
<feature type="transmembrane region" description="Helical" evidence="7">
    <location>
        <begin position="324"/>
        <end position="345"/>
    </location>
</feature>
<protein>
    <submittedName>
        <fullName evidence="9">ABC transporter permease subunit</fullName>
    </submittedName>
</protein>
<evidence type="ECO:0000313" key="9">
    <source>
        <dbReference type="EMBL" id="MFM2484600.1"/>
    </source>
</evidence>
<dbReference type="PANTHER" id="PTHR30183:SF9">
    <property type="entry name" value="THIAMINE TRANSPORT SYSTEM PERMEASE PROTEIN THIP"/>
    <property type="match status" value="1"/>
</dbReference>
<dbReference type="InterPro" id="IPR000515">
    <property type="entry name" value="MetI-like"/>
</dbReference>
<reference evidence="9 10" key="1">
    <citation type="journal article" date="2013" name="Int. J. Syst. Evol. Microbiol.">
        <title>Celerinatantimonas yamalensis sp. nov., a cold-adapted diazotrophic bacterium from a cold permafrost brine.</title>
        <authorList>
            <person name="Shcherbakova V."/>
            <person name="Chuvilskaya N."/>
            <person name="Rivkina E."/>
            <person name="Demidov N."/>
            <person name="Uchaeva V."/>
            <person name="Suetin S."/>
            <person name="Suzina N."/>
            <person name="Gilichinsky D."/>
        </authorList>
    </citation>
    <scope>NUCLEOTIDE SEQUENCE [LARGE SCALE GENOMIC DNA]</scope>
    <source>
        <strain evidence="9 10">C7</strain>
    </source>
</reference>
<comment type="similarity">
    <text evidence="7">Belongs to the binding-protein-dependent transport system permease family.</text>
</comment>
<feature type="transmembrane region" description="Helical" evidence="7">
    <location>
        <begin position="12"/>
        <end position="34"/>
    </location>
</feature>
<evidence type="ECO:0000256" key="5">
    <source>
        <dbReference type="ARBA" id="ARBA00022989"/>
    </source>
</evidence>
<evidence type="ECO:0000256" key="3">
    <source>
        <dbReference type="ARBA" id="ARBA00022475"/>
    </source>
</evidence>
<evidence type="ECO:0000256" key="7">
    <source>
        <dbReference type="RuleBase" id="RU363032"/>
    </source>
</evidence>
<evidence type="ECO:0000256" key="4">
    <source>
        <dbReference type="ARBA" id="ARBA00022692"/>
    </source>
</evidence>
<feature type="transmembrane region" description="Helical" evidence="7">
    <location>
        <begin position="451"/>
        <end position="473"/>
    </location>
</feature>
<feature type="transmembrane region" description="Helical" evidence="7">
    <location>
        <begin position="127"/>
        <end position="148"/>
    </location>
</feature>
<dbReference type="SUPFAM" id="SSF161098">
    <property type="entry name" value="MetI-like"/>
    <property type="match status" value="2"/>
</dbReference>
<dbReference type="PROSITE" id="PS50928">
    <property type="entry name" value="ABC_TM1"/>
    <property type="match status" value="2"/>
</dbReference>
<feature type="transmembrane region" description="Helical" evidence="7">
    <location>
        <begin position="357"/>
        <end position="385"/>
    </location>
</feature>
<evidence type="ECO:0000256" key="1">
    <source>
        <dbReference type="ARBA" id="ARBA00004651"/>
    </source>
</evidence>
<keyword evidence="2 7" id="KW-0813">Transport</keyword>
<name>A0ABW9G5S6_9GAMM</name>
<feature type="transmembrane region" description="Helical" evidence="7">
    <location>
        <begin position="89"/>
        <end position="115"/>
    </location>
</feature>
<feature type="transmembrane region" description="Helical" evidence="7">
    <location>
        <begin position="285"/>
        <end position="304"/>
    </location>
</feature>
<feature type="transmembrane region" description="Helical" evidence="7">
    <location>
        <begin position="233"/>
        <end position="254"/>
    </location>
</feature>
<dbReference type="Pfam" id="PF00528">
    <property type="entry name" value="BPD_transp_1"/>
    <property type="match status" value="1"/>
</dbReference>
<dbReference type="Proteomes" id="UP001629953">
    <property type="component" value="Unassembled WGS sequence"/>
</dbReference>
<feature type="transmembrane region" description="Helical" evidence="7">
    <location>
        <begin position="188"/>
        <end position="213"/>
    </location>
</feature>
<feature type="transmembrane region" description="Helical" evidence="7">
    <location>
        <begin position="391"/>
        <end position="409"/>
    </location>
</feature>
<keyword evidence="4 7" id="KW-0812">Transmembrane</keyword>
<dbReference type="EMBL" id="JBEQCT010000002">
    <property type="protein sequence ID" value="MFM2484600.1"/>
    <property type="molecule type" value="Genomic_DNA"/>
</dbReference>
<feature type="domain" description="ABC transmembrane type-1" evidence="8">
    <location>
        <begin position="54"/>
        <end position="254"/>
    </location>
</feature>
<dbReference type="PANTHER" id="PTHR30183">
    <property type="entry name" value="MOLYBDENUM TRANSPORT SYSTEM PERMEASE PROTEIN MODB"/>
    <property type="match status" value="1"/>
</dbReference>
<accession>A0ABW9G5S6</accession>
<keyword evidence="3" id="KW-1003">Cell membrane</keyword>
<dbReference type="CDD" id="cd06261">
    <property type="entry name" value="TM_PBP2"/>
    <property type="match status" value="1"/>
</dbReference>
<evidence type="ECO:0000256" key="2">
    <source>
        <dbReference type="ARBA" id="ARBA00022448"/>
    </source>
</evidence>
<comment type="caution">
    <text evidence="9">The sequence shown here is derived from an EMBL/GenBank/DDBJ whole genome shotgun (WGS) entry which is preliminary data.</text>
</comment>
<organism evidence="9 10">
    <name type="scientific">Celerinatantimonas yamalensis</name>
    <dbReference type="NCBI Taxonomy" id="559956"/>
    <lineage>
        <taxon>Bacteria</taxon>
        <taxon>Pseudomonadati</taxon>
        <taxon>Pseudomonadota</taxon>
        <taxon>Gammaproteobacteria</taxon>
        <taxon>Celerinatantimonadaceae</taxon>
        <taxon>Celerinatantimonas</taxon>
    </lineage>
</organism>
<gene>
    <name evidence="9" type="ORF">ABUE30_05890</name>
</gene>
<keyword evidence="5 7" id="KW-1133">Transmembrane helix</keyword>
<dbReference type="RefSeq" id="WP_408622785.1">
    <property type="nucleotide sequence ID" value="NZ_JBEQCT010000002.1"/>
</dbReference>